<accession>A0A1I0V2C8</accession>
<evidence type="ECO:0000256" key="1">
    <source>
        <dbReference type="SAM" id="MobiDB-lite"/>
    </source>
</evidence>
<dbReference type="STRING" id="1120918.SAMN05216249_101121"/>
<evidence type="ECO:0000256" key="2">
    <source>
        <dbReference type="SAM" id="SignalP"/>
    </source>
</evidence>
<evidence type="ECO:0000313" key="4">
    <source>
        <dbReference type="Proteomes" id="UP000198838"/>
    </source>
</evidence>
<organism evidence="3 4">
    <name type="scientific">Acetitomaculum ruminis DSM 5522</name>
    <dbReference type="NCBI Taxonomy" id="1120918"/>
    <lineage>
        <taxon>Bacteria</taxon>
        <taxon>Bacillati</taxon>
        <taxon>Bacillota</taxon>
        <taxon>Clostridia</taxon>
        <taxon>Lachnospirales</taxon>
        <taxon>Lachnospiraceae</taxon>
        <taxon>Acetitomaculum</taxon>
    </lineage>
</organism>
<feature type="region of interest" description="Disordered" evidence="1">
    <location>
        <begin position="189"/>
        <end position="211"/>
    </location>
</feature>
<dbReference type="RefSeq" id="WP_092869839.1">
    <property type="nucleotide sequence ID" value="NZ_FOJY01000001.1"/>
</dbReference>
<feature type="signal peptide" evidence="2">
    <location>
        <begin position="1"/>
        <end position="19"/>
    </location>
</feature>
<dbReference type="OrthoDB" id="1956182at2"/>
<feature type="chain" id="PRO_5038902666" description="Lipoprotein" evidence="2">
    <location>
        <begin position="20"/>
        <end position="231"/>
    </location>
</feature>
<protein>
    <recommendedName>
        <fullName evidence="5">Lipoprotein</fullName>
    </recommendedName>
</protein>
<dbReference type="AlphaFoldDB" id="A0A1I0V2C8"/>
<proteinExistence type="predicted"/>
<evidence type="ECO:0008006" key="5">
    <source>
        <dbReference type="Google" id="ProtNLM"/>
    </source>
</evidence>
<reference evidence="3 4" key="1">
    <citation type="submission" date="2016-10" db="EMBL/GenBank/DDBJ databases">
        <authorList>
            <person name="de Groot N.N."/>
        </authorList>
    </citation>
    <scope>NUCLEOTIDE SEQUENCE [LARGE SCALE GENOMIC DNA]</scope>
    <source>
        <strain evidence="3 4">DSM 5522</strain>
    </source>
</reference>
<sequence>MKRLLSLCFVFLMTLSLVACSPKNYDKSTLVIGEKGQLTEAVIEEFDEKQLSSDDLKTYIDEEIKAYNDNTGEERIKIESFKVEDNIAKVYLKYDSVKDYAAFNNVTLYAGTVKEALIADKNFDDVTFKSVKEKKQSGSYKYEDIEDEVSELNVCIVDECTNVELPGEIVYISNENVKVTDDKNVTIKENIQSESSNDETPDESNKDENKTNISDEILSLKLKSPVIIFYK</sequence>
<keyword evidence="2" id="KW-0732">Signal</keyword>
<keyword evidence="4" id="KW-1185">Reference proteome</keyword>
<dbReference type="PROSITE" id="PS51257">
    <property type="entry name" value="PROKAR_LIPOPROTEIN"/>
    <property type="match status" value="1"/>
</dbReference>
<dbReference type="EMBL" id="FOJY01000001">
    <property type="protein sequence ID" value="SFA70475.1"/>
    <property type="molecule type" value="Genomic_DNA"/>
</dbReference>
<name>A0A1I0V2C8_9FIRM</name>
<evidence type="ECO:0000313" key="3">
    <source>
        <dbReference type="EMBL" id="SFA70475.1"/>
    </source>
</evidence>
<gene>
    <name evidence="3" type="ORF">SAMN05216249_101121</name>
</gene>
<dbReference type="Proteomes" id="UP000198838">
    <property type="component" value="Unassembled WGS sequence"/>
</dbReference>